<dbReference type="AlphaFoldDB" id="A0AAV8HAP8"/>
<reference evidence="2" key="1">
    <citation type="submission" date="2022-08" db="EMBL/GenBank/DDBJ databases">
        <authorList>
            <person name="Marques A."/>
        </authorList>
    </citation>
    <scope>NUCLEOTIDE SEQUENCE</scope>
    <source>
        <strain evidence="2">RhyPub2mFocal</strain>
        <tissue evidence="2">Leaves</tissue>
    </source>
</reference>
<name>A0AAV8HAP8_9POAL</name>
<proteinExistence type="predicted"/>
<gene>
    <name evidence="2" type="ORF">LUZ62_025488</name>
</gene>
<dbReference type="InterPro" id="IPR015915">
    <property type="entry name" value="Kelch-typ_b-propeller"/>
</dbReference>
<dbReference type="EMBL" id="JAMFTS010000001">
    <property type="protein sequence ID" value="KAJ4812922.1"/>
    <property type="molecule type" value="Genomic_DNA"/>
</dbReference>
<dbReference type="PANTHER" id="PTHR33127">
    <property type="entry name" value="TRANSMEMBRANE PROTEIN"/>
    <property type="match status" value="1"/>
</dbReference>
<dbReference type="PANTHER" id="PTHR33127:SF97">
    <property type="entry name" value="OS08G0448300 PROTEIN"/>
    <property type="match status" value="1"/>
</dbReference>
<organism evidence="2 3">
    <name type="scientific">Rhynchospora pubera</name>
    <dbReference type="NCBI Taxonomy" id="906938"/>
    <lineage>
        <taxon>Eukaryota</taxon>
        <taxon>Viridiplantae</taxon>
        <taxon>Streptophyta</taxon>
        <taxon>Embryophyta</taxon>
        <taxon>Tracheophyta</taxon>
        <taxon>Spermatophyta</taxon>
        <taxon>Magnoliopsida</taxon>
        <taxon>Liliopsida</taxon>
        <taxon>Poales</taxon>
        <taxon>Cyperaceae</taxon>
        <taxon>Cyperoideae</taxon>
        <taxon>Rhynchosporeae</taxon>
        <taxon>Rhynchospora</taxon>
    </lineage>
</organism>
<dbReference type="InterPro" id="IPR005174">
    <property type="entry name" value="KIB1-4_b-propeller"/>
</dbReference>
<evidence type="ECO:0000313" key="2">
    <source>
        <dbReference type="EMBL" id="KAJ4812922.1"/>
    </source>
</evidence>
<evidence type="ECO:0000313" key="3">
    <source>
        <dbReference type="Proteomes" id="UP001140206"/>
    </source>
</evidence>
<dbReference type="Proteomes" id="UP001140206">
    <property type="component" value="Chromosome 1"/>
</dbReference>
<comment type="caution">
    <text evidence="2">The sequence shown here is derived from an EMBL/GenBank/DDBJ whole genome shotgun (WGS) entry which is preliminary data.</text>
</comment>
<evidence type="ECO:0000259" key="1">
    <source>
        <dbReference type="Pfam" id="PF03478"/>
    </source>
</evidence>
<keyword evidence="3" id="KW-1185">Reference proteome</keyword>
<dbReference type="Pfam" id="PF03478">
    <property type="entry name" value="Beta-prop_KIB1-4"/>
    <property type="match status" value="1"/>
</dbReference>
<accession>A0AAV8HAP8</accession>
<dbReference type="SUPFAM" id="SSF117281">
    <property type="entry name" value="Kelch motif"/>
    <property type="match status" value="1"/>
</dbReference>
<sequence length="256" mass="29699">MVGLSWYEANTMIIVNPLNQDIVKLPPLEDFDEDFCGITFTSAPTSSDCVVLAFYTNIAKDYIYFYKWHPGEDDWTIIYDNESPFSAAAITNPVFFQGELYCLGESRELGVLNPIEETWRVLDKPKPVYLEDDVPFRGTQNCYMLELGGDLLSVFKYNYSDYNICIFKLDTVKMEWIPVKDLIGWILFLDPRSSFAKPSLHKSWSNKILFTSFQSGATKEFVSYNMEKKKYDTDFCDTKKPFDCVWLEPNMSKKCL</sequence>
<feature type="domain" description="KIB1-4 beta-propeller" evidence="1">
    <location>
        <begin position="10"/>
        <end position="217"/>
    </location>
</feature>
<protein>
    <submittedName>
        <fullName evidence="2">F-box protein family-like</fullName>
    </submittedName>
</protein>